<comment type="caution">
    <text evidence="4">The sequence shown here is derived from an EMBL/GenBank/DDBJ whole genome shotgun (WGS) entry which is preliminary data.</text>
</comment>
<dbReference type="GO" id="GO:0005634">
    <property type="term" value="C:nucleus"/>
    <property type="evidence" value="ECO:0007669"/>
    <property type="project" value="TreeGrafter"/>
</dbReference>
<evidence type="ECO:0000256" key="2">
    <source>
        <dbReference type="ARBA" id="ARBA00023306"/>
    </source>
</evidence>
<feature type="compositionally biased region" description="Acidic residues" evidence="3">
    <location>
        <begin position="1087"/>
        <end position="1097"/>
    </location>
</feature>
<name>A0AA38LVM9_9TREE</name>
<evidence type="ECO:0000313" key="5">
    <source>
        <dbReference type="Proteomes" id="UP001164286"/>
    </source>
</evidence>
<evidence type="ECO:0000256" key="1">
    <source>
        <dbReference type="ARBA" id="ARBA00006180"/>
    </source>
</evidence>
<comment type="similarity">
    <text evidence="1">Belongs to the SAPS family.</text>
</comment>
<dbReference type="EMBL" id="JAKWFO010000004">
    <property type="protein sequence ID" value="KAI9637545.1"/>
    <property type="molecule type" value="Genomic_DNA"/>
</dbReference>
<dbReference type="InterPro" id="IPR007587">
    <property type="entry name" value="SAPS"/>
</dbReference>
<proteinExistence type="inferred from homology"/>
<feature type="region of interest" description="Disordered" evidence="3">
    <location>
        <begin position="711"/>
        <end position="738"/>
    </location>
</feature>
<reference evidence="4" key="1">
    <citation type="journal article" date="2022" name="G3 (Bethesda)">
        <title>High quality genome of the basidiomycete yeast Dioszegia hungarica PDD-24b-2 isolated from cloud water.</title>
        <authorList>
            <person name="Jarrige D."/>
            <person name="Haridas S."/>
            <person name="Bleykasten-Grosshans C."/>
            <person name="Joly M."/>
            <person name="Nadalig T."/>
            <person name="Sancelme M."/>
            <person name="Vuilleumier S."/>
            <person name="Grigoriev I.V."/>
            <person name="Amato P."/>
            <person name="Bringel F."/>
        </authorList>
    </citation>
    <scope>NUCLEOTIDE SEQUENCE</scope>
    <source>
        <strain evidence="4">PDD-24b-2</strain>
    </source>
</reference>
<gene>
    <name evidence="4" type="ORF">MKK02DRAFT_43470</name>
</gene>
<dbReference type="GeneID" id="77731645"/>
<feature type="compositionally biased region" description="Acidic residues" evidence="3">
    <location>
        <begin position="633"/>
        <end position="648"/>
    </location>
</feature>
<feature type="compositionally biased region" description="Low complexity" evidence="3">
    <location>
        <begin position="1017"/>
        <end position="1028"/>
    </location>
</feature>
<sequence length="1295" mass="138870">MMWRFSFASTSTLDSLLGRETPPSVEEIMDDSDVLQECKSQNNKLVNFLSKDDSIKSLLHWVVSGLDELDEQSRQAERTCLAKARGETDTYPIFGGSTSSESGAETSVEPLEPAKVAEDNLAAAQEGSEGGDTDLSAGNMGMLSSAAPQEGEEDVVRRARYPTVAAEILTSEIWVIPETILQNKDTLLRPFWDTVIPPVPTGDDEVEANSAKSLYETSEGYRARVEYGSDDDDERDRKREIIRGLWVKVNGNLLTKRTHEMVRFIQSIPNVIPRLMAQIHSPAIQDILIRLISAEEAGVTGVVQWLAEEGLIKRLISFLSPLQPPHIHVLATELLKNIITLCAPPPFNPLGGNMQEQQSAQGATSGTRDNRMVRELVREESIRQLVGYMLDPLELSDADWPGLNGDGTPNPADPFIVHPLPSTASAASSLSHISTIFVELIRRNNSDFAEPHLFHTLRNRLMNMRMEQGAPLGHMEEGEDAEARDRARMEEAVQAMAEAMGIVHLRWVLNILAERFDRLDYLLKNPRTQKHSASPSCPLPLTLERFRIVELYAELLHSSNMGILQRPLGTGPQYSPDGILMGGLAGLELLGEAIDEDRDMPSDNVPEGQVTQARELPVSSNASTSASLSGEDLGSDSEDEKMLEDIEEMGTPSGSPSRSGKKAGAGAPEHQPPPPSEADAAILRDVMTKDPISADTSDIGGASNVAVADTTAAPSAQSDEEPNTAVPRPSSAASVSPVISPPGIRLKEVYLERRIIPALIDMFFEHASNDFLHHVVYDMLQQILNGSHAPGTNRDLLEEMMCGARLVERVLEAQRRNTQAVTVEKGPRIPYMGHIILIAEEIVKFLATSNQKDLIATVLPFVPQPAWDEFVAGQLQETRARDTQPLAGGKPLMGTAAGGDGSGSKSEDEESGSDSDDDDGNGQLGGFGTFGEPLQRTKAAEGYAMRDRQGSGSEDDGSEDETNERYWRNTAGLRRNVDSESDDDDDADWLRPTDEFGGLQSGQRAQPDDFDDDDTWGSFSSAGANNAAENPFGDDNFAPSVTAASSSSSAPSQDLGLTPAQWFDREFSSAWDDDSGPGPAIVVPAGADEEDDDEAEAEMPRTPGSTWSFTGDEGEGEDLPAAVSPVIGEDGAPGDSATDATVGDLSGGVQGLGISDATSTTPPIAIPSSSRALDTASSDTLSTSPNAPIPDRNPPSDPPASPKPHRSSKPPPPPPSPRRKRAPSVTGPNAPALGVSPPDASLGAAASKEEPLGPGVGADVEVTDDGMLRREVDGKEVVVPKDEVVMGVEEEAKGL</sequence>
<feature type="region of interest" description="Disordered" evidence="3">
    <location>
        <begin position="597"/>
        <end position="678"/>
    </location>
</feature>
<feature type="compositionally biased region" description="Low complexity" evidence="3">
    <location>
        <begin position="725"/>
        <end position="738"/>
    </location>
</feature>
<accession>A0AA38LVM9</accession>
<feature type="compositionally biased region" description="Acidic residues" evidence="3">
    <location>
        <begin position="953"/>
        <end position="962"/>
    </location>
</feature>
<feature type="compositionally biased region" description="Low complexity" evidence="3">
    <location>
        <begin position="95"/>
        <end position="107"/>
    </location>
</feature>
<evidence type="ECO:0000256" key="3">
    <source>
        <dbReference type="SAM" id="MobiDB-lite"/>
    </source>
</evidence>
<feature type="compositionally biased region" description="Low complexity" evidence="3">
    <location>
        <begin position="1157"/>
        <end position="1184"/>
    </location>
</feature>
<dbReference type="GO" id="GO:0019903">
    <property type="term" value="F:protein phosphatase binding"/>
    <property type="evidence" value="ECO:0007669"/>
    <property type="project" value="InterPro"/>
</dbReference>
<keyword evidence="5" id="KW-1185">Reference proteome</keyword>
<dbReference type="GO" id="GO:0019888">
    <property type="term" value="F:protein phosphatase regulator activity"/>
    <property type="evidence" value="ECO:0007669"/>
    <property type="project" value="TreeGrafter"/>
</dbReference>
<dbReference type="Proteomes" id="UP001164286">
    <property type="component" value="Unassembled WGS sequence"/>
</dbReference>
<feature type="compositionally biased region" description="Low complexity" evidence="3">
    <location>
        <begin position="619"/>
        <end position="629"/>
    </location>
</feature>
<feature type="region of interest" description="Disordered" evidence="3">
    <location>
        <begin position="123"/>
        <end position="154"/>
    </location>
</feature>
<dbReference type="GO" id="GO:0005829">
    <property type="term" value="C:cytosol"/>
    <property type="evidence" value="ECO:0007669"/>
    <property type="project" value="TreeGrafter"/>
</dbReference>
<feature type="region of interest" description="Disordered" evidence="3">
    <location>
        <begin position="880"/>
        <end position="1266"/>
    </location>
</feature>
<feature type="compositionally biased region" description="Low complexity" evidence="3">
    <location>
        <begin position="1038"/>
        <end position="1052"/>
    </location>
</feature>
<feature type="region of interest" description="Disordered" evidence="3">
    <location>
        <begin position="91"/>
        <end position="110"/>
    </location>
</feature>
<protein>
    <submittedName>
        <fullName evidence="4">Phosphatase associated protein</fullName>
    </submittedName>
</protein>
<dbReference type="Pfam" id="PF04499">
    <property type="entry name" value="SAPS"/>
    <property type="match status" value="1"/>
</dbReference>
<keyword evidence="2" id="KW-0131">Cell cycle</keyword>
<dbReference type="PANTHER" id="PTHR12634:SF8">
    <property type="entry name" value="FIERY MOUNTAIN, ISOFORM D"/>
    <property type="match status" value="1"/>
</dbReference>
<organism evidence="4 5">
    <name type="scientific">Dioszegia hungarica</name>
    <dbReference type="NCBI Taxonomy" id="4972"/>
    <lineage>
        <taxon>Eukaryota</taxon>
        <taxon>Fungi</taxon>
        <taxon>Dikarya</taxon>
        <taxon>Basidiomycota</taxon>
        <taxon>Agaricomycotina</taxon>
        <taxon>Tremellomycetes</taxon>
        <taxon>Tremellales</taxon>
        <taxon>Bulleribasidiaceae</taxon>
        <taxon>Dioszegia</taxon>
    </lineage>
</organism>
<evidence type="ECO:0000313" key="4">
    <source>
        <dbReference type="EMBL" id="KAI9637545.1"/>
    </source>
</evidence>
<dbReference type="PANTHER" id="PTHR12634">
    <property type="entry name" value="SIT4 YEAST -ASSOCIATING PROTEIN-RELATED"/>
    <property type="match status" value="1"/>
</dbReference>
<dbReference type="RefSeq" id="XP_052947322.1">
    <property type="nucleotide sequence ID" value="XM_053092440.1"/>
</dbReference>
<feature type="compositionally biased region" description="Pro residues" evidence="3">
    <location>
        <begin position="1187"/>
        <end position="1202"/>
    </location>
</feature>
<feature type="compositionally biased region" description="Acidic residues" evidence="3">
    <location>
        <begin position="907"/>
        <end position="920"/>
    </location>
</feature>